<gene>
    <name evidence="2" type="ORF">AB0I59_02210</name>
</gene>
<organism evidence="2 3">
    <name type="scientific">Microtetraspora glauca</name>
    <dbReference type="NCBI Taxonomy" id="1996"/>
    <lineage>
        <taxon>Bacteria</taxon>
        <taxon>Bacillati</taxon>
        <taxon>Actinomycetota</taxon>
        <taxon>Actinomycetes</taxon>
        <taxon>Streptosporangiales</taxon>
        <taxon>Streptosporangiaceae</taxon>
        <taxon>Microtetraspora</taxon>
    </lineage>
</organism>
<accession>A0ABV3G716</accession>
<proteinExistence type="predicted"/>
<feature type="region of interest" description="Disordered" evidence="1">
    <location>
        <begin position="38"/>
        <end position="58"/>
    </location>
</feature>
<comment type="caution">
    <text evidence="2">The sequence shown here is derived from an EMBL/GenBank/DDBJ whole genome shotgun (WGS) entry which is preliminary data.</text>
</comment>
<dbReference type="EMBL" id="JBFALK010000001">
    <property type="protein sequence ID" value="MEV0967423.1"/>
    <property type="molecule type" value="Genomic_DNA"/>
</dbReference>
<evidence type="ECO:0000313" key="3">
    <source>
        <dbReference type="Proteomes" id="UP001551675"/>
    </source>
</evidence>
<evidence type="ECO:0000256" key="1">
    <source>
        <dbReference type="SAM" id="MobiDB-lite"/>
    </source>
</evidence>
<reference evidence="2 3" key="1">
    <citation type="submission" date="2024-06" db="EMBL/GenBank/DDBJ databases">
        <title>The Natural Products Discovery Center: Release of the First 8490 Sequenced Strains for Exploring Actinobacteria Biosynthetic Diversity.</title>
        <authorList>
            <person name="Kalkreuter E."/>
            <person name="Kautsar S.A."/>
            <person name="Yang D."/>
            <person name="Bader C.D."/>
            <person name="Teijaro C.N."/>
            <person name="Fluegel L."/>
            <person name="Davis C.M."/>
            <person name="Simpson J.R."/>
            <person name="Lauterbach L."/>
            <person name="Steele A.D."/>
            <person name="Gui C."/>
            <person name="Meng S."/>
            <person name="Li G."/>
            <person name="Viehrig K."/>
            <person name="Ye F."/>
            <person name="Su P."/>
            <person name="Kiefer A.F."/>
            <person name="Nichols A."/>
            <person name="Cepeda A.J."/>
            <person name="Yan W."/>
            <person name="Fan B."/>
            <person name="Jiang Y."/>
            <person name="Adhikari A."/>
            <person name="Zheng C.-J."/>
            <person name="Schuster L."/>
            <person name="Cowan T.M."/>
            <person name="Smanski M.J."/>
            <person name="Chevrette M.G."/>
            <person name="De Carvalho L.P.S."/>
            <person name="Shen B."/>
        </authorList>
    </citation>
    <scope>NUCLEOTIDE SEQUENCE [LARGE SCALE GENOMIC DNA]</scope>
    <source>
        <strain evidence="2 3">NPDC050100</strain>
    </source>
</reference>
<evidence type="ECO:0000313" key="2">
    <source>
        <dbReference type="EMBL" id="MEV0967423.1"/>
    </source>
</evidence>
<sequence>MTDGKEEIDRGGVSDATSLFLDGQDALLRGHWYPCAAGGTDHADSVAEGADPLGDDEM</sequence>
<dbReference type="RefSeq" id="WP_358129172.1">
    <property type="nucleotide sequence ID" value="NZ_JBFALK010000001.1"/>
</dbReference>
<name>A0ABV3G716_MICGL</name>
<keyword evidence="3" id="KW-1185">Reference proteome</keyword>
<dbReference type="Proteomes" id="UP001551675">
    <property type="component" value="Unassembled WGS sequence"/>
</dbReference>
<protein>
    <submittedName>
        <fullName evidence="2">Uncharacterized protein</fullName>
    </submittedName>
</protein>